<evidence type="ECO:0000313" key="1">
    <source>
        <dbReference type="EMBL" id="AMW35842.1"/>
    </source>
</evidence>
<dbReference type="NCBIfam" id="TIGR01634">
    <property type="entry name" value="tail_P2_I"/>
    <property type="match status" value="1"/>
</dbReference>
<dbReference type="AlphaFoldDB" id="A0A145VQK9"/>
<protein>
    <recommendedName>
        <fullName evidence="3">Phage tail protein I</fullName>
    </recommendedName>
</protein>
<accession>A0A145VQK9</accession>
<dbReference type="OrthoDB" id="90759at2"/>
<dbReference type="KEGG" id="hjo:AY555_10740"/>
<reference evidence="1 2" key="1">
    <citation type="submission" date="2016-02" db="EMBL/GenBank/DDBJ databases">
        <title>Complete Genome of H5569, the type strain of the newly described species Haematospirillium jordaniae.</title>
        <authorList>
            <person name="Nicholson A.C."/>
            <person name="Humrighouse B.W."/>
            <person name="Loparov V."/>
            <person name="McQuiston J.R."/>
        </authorList>
    </citation>
    <scope>NUCLEOTIDE SEQUENCE [LARGE SCALE GENOMIC DNA]</scope>
    <source>
        <strain evidence="1 2">H5569</strain>
        <plasmid evidence="2">Plasmid unnamed 2</plasmid>
    </source>
</reference>
<geneLocation type="plasmid" evidence="1 2">
    <name>unnamed 2</name>
</geneLocation>
<name>A0A145VQK9_9PROT</name>
<evidence type="ECO:0008006" key="3">
    <source>
        <dbReference type="Google" id="ProtNLM"/>
    </source>
</evidence>
<evidence type="ECO:0000313" key="2">
    <source>
        <dbReference type="Proteomes" id="UP000076066"/>
    </source>
</evidence>
<dbReference type="RefSeq" id="WP_066137186.1">
    <property type="nucleotide sequence ID" value="NZ_CP014527.1"/>
</dbReference>
<keyword evidence="1" id="KW-0614">Plasmid</keyword>
<dbReference type="EMBL" id="CP014527">
    <property type="protein sequence ID" value="AMW35842.1"/>
    <property type="molecule type" value="Genomic_DNA"/>
</dbReference>
<organism evidence="1 2">
    <name type="scientific">Haematospirillum jordaniae</name>
    <dbReference type="NCBI Taxonomy" id="1549855"/>
    <lineage>
        <taxon>Bacteria</taxon>
        <taxon>Pseudomonadati</taxon>
        <taxon>Pseudomonadota</taxon>
        <taxon>Alphaproteobacteria</taxon>
        <taxon>Rhodospirillales</taxon>
        <taxon>Novispirillaceae</taxon>
        <taxon>Haematospirillum</taxon>
    </lineage>
</organism>
<dbReference type="GeneID" id="53317627"/>
<keyword evidence="2" id="KW-1185">Reference proteome</keyword>
<gene>
    <name evidence="1" type="ORF">AY555_10740</name>
</gene>
<proteinExistence type="predicted"/>
<dbReference type="InterPro" id="IPR006521">
    <property type="entry name" value="Tail_protein_I"/>
</dbReference>
<dbReference type="Pfam" id="PF09684">
    <property type="entry name" value="Tail_P2_I"/>
    <property type="match status" value="1"/>
</dbReference>
<dbReference type="Proteomes" id="UP000076066">
    <property type="component" value="Plasmid unnamed 2"/>
</dbReference>
<sequence length="232" mass="25725">MPEYCPSLLPGNATPAERALEQTLARLSDVPVPLRSLWNPDTCQPEHLPWLAWALSVDNWDPSWPTDVKRRHVSKAIDIQRRKGTAKSVRTVVNTFGANLLLQEWWQTHPPKAPHTFNLHLTLGDDTPSDAAWQQDIIREVERTKPVRSHFTLTVGKAATGGATLTGALCPVTAKRLMADEEPLARKVHIGLKSVACKADFLRLDLNARRFVCCGGFGASGALRIASYTRIH</sequence>